<reference evidence="1" key="1">
    <citation type="submission" date="2022-12" db="EMBL/GenBank/DDBJ databases">
        <title>Draft genome assemblies for two species of Escallonia (Escalloniales).</title>
        <authorList>
            <person name="Chanderbali A."/>
            <person name="Dervinis C."/>
            <person name="Anghel I."/>
            <person name="Soltis D."/>
            <person name="Soltis P."/>
            <person name="Zapata F."/>
        </authorList>
    </citation>
    <scope>NUCLEOTIDE SEQUENCE</scope>
    <source>
        <strain evidence="1">UCBG64.0493</strain>
        <tissue evidence="1">Leaf</tissue>
    </source>
</reference>
<accession>A0AA88W8U4</accession>
<dbReference type="SUPFAM" id="SSF54593">
    <property type="entry name" value="Glyoxalase/Bleomycin resistance protein/Dihydroxybiphenyl dioxygenase"/>
    <property type="match status" value="1"/>
</dbReference>
<protein>
    <recommendedName>
        <fullName evidence="3">Glyoxalase/fosfomycin resistance/dioxygenase domain-containing protein</fullName>
    </recommendedName>
</protein>
<evidence type="ECO:0008006" key="3">
    <source>
        <dbReference type="Google" id="ProtNLM"/>
    </source>
</evidence>
<dbReference type="Proteomes" id="UP001188597">
    <property type="component" value="Unassembled WGS sequence"/>
</dbReference>
<dbReference type="AlphaFoldDB" id="A0AA88W8U4"/>
<dbReference type="PANTHER" id="PTHR33993">
    <property type="entry name" value="GLYOXALASE-RELATED"/>
    <property type="match status" value="1"/>
</dbReference>
<proteinExistence type="predicted"/>
<evidence type="ECO:0000313" key="2">
    <source>
        <dbReference type="Proteomes" id="UP001188597"/>
    </source>
</evidence>
<gene>
    <name evidence="1" type="ORF">RJ639_045701</name>
</gene>
<dbReference type="PANTHER" id="PTHR33993:SF14">
    <property type="entry name" value="GB|AAF24581.1"/>
    <property type="match status" value="1"/>
</dbReference>
<dbReference type="EMBL" id="JAVXUP010000744">
    <property type="protein sequence ID" value="KAK3021758.1"/>
    <property type="molecule type" value="Genomic_DNA"/>
</dbReference>
<dbReference type="InterPro" id="IPR029068">
    <property type="entry name" value="Glyas_Bleomycin-R_OHBP_Dase"/>
</dbReference>
<evidence type="ECO:0000313" key="1">
    <source>
        <dbReference type="EMBL" id="KAK3021758.1"/>
    </source>
</evidence>
<organism evidence="1 2">
    <name type="scientific">Escallonia herrerae</name>
    <dbReference type="NCBI Taxonomy" id="1293975"/>
    <lineage>
        <taxon>Eukaryota</taxon>
        <taxon>Viridiplantae</taxon>
        <taxon>Streptophyta</taxon>
        <taxon>Embryophyta</taxon>
        <taxon>Tracheophyta</taxon>
        <taxon>Spermatophyta</taxon>
        <taxon>Magnoliopsida</taxon>
        <taxon>eudicotyledons</taxon>
        <taxon>Gunneridae</taxon>
        <taxon>Pentapetalae</taxon>
        <taxon>asterids</taxon>
        <taxon>campanulids</taxon>
        <taxon>Escalloniales</taxon>
        <taxon>Escalloniaceae</taxon>
        <taxon>Escallonia</taxon>
    </lineage>
</organism>
<name>A0AA88W8U4_9ASTE</name>
<dbReference type="InterPro" id="IPR052164">
    <property type="entry name" value="Anthracycline_SecMetBiosynth"/>
</dbReference>
<keyword evidence="2" id="KW-1185">Reference proteome</keyword>
<comment type="caution">
    <text evidence="1">The sequence shown here is derived from an EMBL/GenBank/DDBJ whole genome shotgun (WGS) entry which is preliminary data.</text>
</comment>
<sequence length="60" mass="7076">MAASFRWILQMHKDVPRATRFYKEGLDFSIDVCTFHWAELQFGPLKLALLQSPRYNCVDN</sequence>